<feature type="region of interest" description="Disordered" evidence="2">
    <location>
        <begin position="89"/>
        <end position="111"/>
    </location>
</feature>
<feature type="compositionally biased region" description="Basic and acidic residues" evidence="2">
    <location>
        <begin position="95"/>
        <end position="105"/>
    </location>
</feature>
<evidence type="ECO:0000313" key="3">
    <source>
        <dbReference type="EMBL" id="KFJ03649.1"/>
    </source>
</evidence>
<dbReference type="Gene3D" id="3.20.20.70">
    <property type="entry name" value="Aldolase class I"/>
    <property type="match status" value="1"/>
</dbReference>
<gene>
    <name evidence="3" type="ORF">BISU_0122</name>
</gene>
<evidence type="ECO:0000256" key="2">
    <source>
        <dbReference type="SAM" id="MobiDB-lite"/>
    </source>
</evidence>
<dbReference type="InterPro" id="IPR008811">
    <property type="entry name" value="Glycosyl_hydrolases_36"/>
</dbReference>
<organism evidence="3 4">
    <name type="scientific">Bifidobacterium subtile</name>
    <dbReference type="NCBI Taxonomy" id="77635"/>
    <lineage>
        <taxon>Bacteria</taxon>
        <taxon>Bacillati</taxon>
        <taxon>Actinomycetota</taxon>
        <taxon>Actinomycetes</taxon>
        <taxon>Bifidobacteriales</taxon>
        <taxon>Bifidobacteriaceae</taxon>
        <taxon>Bifidobacterium</taxon>
    </lineage>
</organism>
<protein>
    <submittedName>
        <fullName evidence="3">Raffinose synthase or seed imbibition protein Sip1/Alpha-galactosidase</fullName>
        <ecNumber evidence="3">3.2.1.22</ecNumber>
    </submittedName>
</protein>
<dbReference type="Pfam" id="PF05691">
    <property type="entry name" value="Raffinose_syn"/>
    <property type="match status" value="2"/>
</dbReference>
<feature type="region of interest" description="Disordered" evidence="2">
    <location>
        <begin position="731"/>
        <end position="751"/>
    </location>
</feature>
<evidence type="ECO:0000313" key="4">
    <source>
        <dbReference type="Proteomes" id="UP000029055"/>
    </source>
</evidence>
<keyword evidence="4" id="KW-1185">Reference proteome</keyword>
<proteinExistence type="predicted"/>
<dbReference type="EMBL" id="JGZR01000006">
    <property type="protein sequence ID" value="KFJ03649.1"/>
    <property type="molecule type" value="Genomic_DNA"/>
</dbReference>
<dbReference type="InterPro" id="IPR013785">
    <property type="entry name" value="Aldolase_TIM"/>
</dbReference>
<dbReference type="RefSeq" id="WP_152599264.1">
    <property type="nucleotide sequence ID" value="NZ_CP062939.1"/>
</dbReference>
<comment type="caution">
    <text evidence="3">The sequence shown here is derived from an EMBL/GenBank/DDBJ whole genome shotgun (WGS) entry which is preliminary data.</text>
</comment>
<sequence>MNDTPMTTPDRPIVVRGAVAHVRSGVAAYGGNPASFDRPLPAGAVAVVPQTVGTLDSSHRSQGVADVGACSGLNGGSMDIGHAAHADNAGTAGSVHDDSVKDGGAHRSSASARPALWRIDVSAELTQPEGRAAAFQEQDTFEPDCSLSVALDATSSLEGNALPGGDILALYQHKEWWMRPTWRDSLDGLPARTQMALWRGGDRLWRVLVMACDGDMRADLCSRDGRLCLQMSTNCAGRIALHGVAGYAAVGADPYEAIHACAQATAQQLGIRMRPQRPFPEALTGLGWCTWDSLGQDVDEASIIAKMEEFKEQRVPISWVLIDDGWSNVDRESQRLAAFEADRARFPKGIGHTAQLLKSRYGVRSVGVWQAFQGYWAGIDPRGGAAAAAGDALSATANGCLIPSERADRSYRFWDAWDRALRAAGIDFVKVDSQSSTTAMTRGVQGYGQATWGRHAGLDAVAAQQFDGALINCMGMAPENYWHRPTSPVTRTSDDYLPHEPQSLAEHVMQNAYCALLMGELYHCDWDMFWTRHPHARVHAALRALSGGPVYCSDALGRTDPAVLRGIALADGTVPRPDDACRPLPGSLLEDPTLSLQALGVANRFGRWQVMVFIGLRPGGKQVAVVEAQAASRWVVDLDGRRAVRLNPGEAVSYDIDYGQMKTLYGIDAFDVADSVGGLGGCEGFDAATRDCVDGCGAVDGAAGDAQSIGIEPLGLIDVLGAPATVLACKRNDGSRSDDDRRGRDGRHDGSCNGIANPAALTVTLAQPGTFAFLDPERRCTAVQLDDGSNLAYERHGALCVVPDSPATSLTLCL</sequence>
<accession>A0A087E798</accession>
<name>A0A087E798_9BIFI</name>
<dbReference type="OrthoDB" id="9758822at2"/>
<reference evidence="3 4" key="1">
    <citation type="submission" date="2014-03" db="EMBL/GenBank/DDBJ databases">
        <title>Genomics of Bifidobacteria.</title>
        <authorList>
            <person name="Ventura M."/>
            <person name="Milani C."/>
            <person name="Lugli G.A."/>
        </authorList>
    </citation>
    <scope>NUCLEOTIDE SEQUENCE [LARGE SCALE GENOMIC DNA]</scope>
    <source>
        <strain evidence="3 4">LMG 11597</strain>
    </source>
</reference>
<dbReference type="eggNOG" id="COG3345">
    <property type="taxonomic scope" value="Bacteria"/>
</dbReference>
<dbReference type="STRING" id="77635.BISU_0122"/>
<keyword evidence="3" id="KW-0378">Hydrolase</keyword>
<keyword evidence="1" id="KW-0119">Carbohydrate metabolism</keyword>
<evidence type="ECO:0000256" key="1">
    <source>
        <dbReference type="ARBA" id="ARBA00023277"/>
    </source>
</evidence>
<dbReference type="Proteomes" id="UP000029055">
    <property type="component" value="Unassembled WGS sequence"/>
</dbReference>
<dbReference type="PANTHER" id="PTHR31268:SF32">
    <property type="entry name" value="GALACTINOL--SUCROSE GALACTOSYLTRANSFERASE 2-RELATED"/>
    <property type="match status" value="1"/>
</dbReference>
<dbReference type="AlphaFoldDB" id="A0A087E798"/>
<dbReference type="EC" id="3.2.1.22" evidence="3"/>
<dbReference type="InterPro" id="IPR017853">
    <property type="entry name" value="GH"/>
</dbReference>
<dbReference type="PANTHER" id="PTHR31268">
    <property type="match status" value="1"/>
</dbReference>
<keyword evidence="3" id="KW-0326">Glycosidase</keyword>
<feature type="compositionally biased region" description="Basic and acidic residues" evidence="2">
    <location>
        <begin position="731"/>
        <end position="750"/>
    </location>
</feature>
<dbReference type="GO" id="GO:0004557">
    <property type="term" value="F:alpha-galactosidase activity"/>
    <property type="evidence" value="ECO:0007669"/>
    <property type="project" value="UniProtKB-EC"/>
</dbReference>
<dbReference type="SUPFAM" id="SSF51445">
    <property type="entry name" value="(Trans)glycosidases"/>
    <property type="match status" value="1"/>
</dbReference>